<feature type="binding site" evidence="7">
    <location>
        <position position="56"/>
    </location>
    <ligand>
        <name>Zn(2+)</name>
        <dbReference type="ChEBI" id="CHEBI:29105"/>
    </ligand>
</feature>
<comment type="caution">
    <text evidence="8">The sequence shown here is derived from an EMBL/GenBank/DDBJ whole genome shotgun (WGS) entry which is preliminary data.</text>
</comment>
<proteinExistence type="inferred from homology"/>
<comment type="similarity">
    <text evidence="1">Belongs to the beta-class carbonic anhydrase family.</text>
</comment>
<dbReference type="InterPro" id="IPR045066">
    <property type="entry name" value="Beta_CA_cladeB"/>
</dbReference>
<protein>
    <recommendedName>
        <fullName evidence="2">carbonic anhydrase</fullName>
        <ecNumber evidence="2">4.2.1.1</ecNumber>
    </recommendedName>
</protein>
<evidence type="ECO:0000256" key="7">
    <source>
        <dbReference type="PIRSR" id="PIRSR601765-1"/>
    </source>
</evidence>
<dbReference type="PROSITE" id="PS00704">
    <property type="entry name" value="PROK_CO2_ANHYDRASE_1"/>
    <property type="match status" value="1"/>
</dbReference>
<dbReference type="EMBL" id="QFPN01000004">
    <property type="protein sequence ID" value="PZQ16124.1"/>
    <property type="molecule type" value="Genomic_DNA"/>
</dbReference>
<dbReference type="PANTHER" id="PTHR11002">
    <property type="entry name" value="CARBONIC ANHYDRASE"/>
    <property type="match status" value="1"/>
</dbReference>
<keyword evidence="5" id="KW-0456">Lyase</keyword>
<comment type="catalytic activity">
    <reaction evidence="6">
        <text>hydrogencarbonate + H(+) = CO2 + H2O</text>
        <dbReference type="Rhea" id="RHEA:10748"/>
        <dbReference type="ChEBI" id="CHEBI:15377"/>
        <dbReference type="ChEBI" id="CHEBI:15378"/>
        <dbReference type="ChEBI" id="CHEBI:16526"/>
        <dbReference type="ChEBI" id="CHEBI:17544"/>
        <dbReference type="EC" id="4.2.1.1"/>
    </reaction>
</comment>
<keyword evidence="4 7" id="KW-0862">Zinc</keyword>
<name>A0A2W5KK03_ANCNO</name>
<dbReference type="CDD" id="cd00884">
    <property type="entry name" value="beta_CA_cladeB"/>
    <property type="match status" value="1"/>
</dbReference>
<evidence type="ECO:0000256" key="3">
    <source>
        <dbReference type="ARBA" id="ARBA00022723"/>
    </source>
</evidence>
<dbReference type="InterPro" id="IPR001765">
    <property type="entry name" value="Carbonic_anhydrase"/>
</dbReference>
<evidence type="ECO:0000256" key="2">
    <source>
        <dbReference type="ARBA" id="ARBA00012925"/>
    </source>
</evidence>
<organism evidence="8 9">
    <name type="scientific">Ancylobacter novellus</name>
    <name type="common">Thiobacillus novellus</name>
    <dbReference type="NCBI Taxonomy" id="921"/>
    <lineage>
        <taxon>Bacteria</taxon>
        <taxon>Pseudomonadati</taxon>
        <taxon>Pseudomonadota</taxon>
        <taxon>Alphaproteobacteria</taxon>
        <taxon>Hyphomicrobiales</taxon>
        <taxon>Xanthobacteraceae</taxon>
        <taxon>Ancylobacter</taxon>
    </lineage>
</organism>
<gene>
    <name evidence="8" type="ORF">DI565_10045</name>
</gene>
<sequence>MSEAERPTEGQAHAPGSLDALFDGYRRFRNGAWPELQRRFENLAKGQSPKVMVIGCSDSRVDPQQILGAAPGELFVLRNVAALVPPYEPDQSHHGASAAVEFAVRVLKVDRIVVLAHAGCGGVNALFNGAPPEARDFVAGWMTIADRAIGTVDASLEGKERERANEEACVGVTLENLMTFPWLAKRVEAGELALTGMHFGVADGCLRCRDARGFWADAPAD</sequence>
<dbReference type="InterPro" id="IPR015892">
    <property type="entry name" value="Carbonic_anhydrase_CS"/>
</dbReference>
<evidence type="ECO:0000256" key="4">
    <source>
        <dbReference type="ARBA" id="ARBA00022833"/>
    </source>
</evidence>
<dbReference type="GO" id="GO:0015976">
    <property type="term" value="P:carbon utilization"/>
    <property type="evidence" value="ECO:0007669"/>
    <property type="project" value="InterPro"/>
</dbReference>
<accession>A0A2W5KK03</accession>
<feature type="binding site" evidence="7">
    <location>
        <position position="117"/>
    </location>
    <ligand>
        <name>Zn(2+)</name>
        <dbReference type="ChEBI" id="CHEBI:29105"/>
    </ligand>
</feature>
<dbReference type="InterPro" id="IPR036874">
    <property type="entry name" value="Carbonic_anhydrase_sf"/>
</dbReference>
<evidence type="ECO:0000256" key="1">
    <source>
        <dbReference type="ARBA" id="ARBA00006217"/>
    </source>
</evidence>
<feature type="binding site" evidence="7">
    <location>
        <position position="58"/>
    </location>
    <ligand>
        <name>Zn(2+)</name>
        <dbReference type="ChEBI" id="CHEBI:29105"/>
    </ligand>
</feature>
<evidence type="ECO:0000256" key="6">
    <source>
        <dbReference type="ARBA" id="ARBA00048348"/>
    </source>
</evidence>
<dbReference type="Proteomes" id="UP000249577">
    <property type="component" value="Unassembled WGS sequence"/>
</dbReference>
<dbReference type="PANTHER" id="PTHR11002:SF76">
    <property type="entry name" value="CARBONIC ANHYDRASE"/>
    <property type="match status" value="1"/>
</dbReference>
<feature type="binding site" evidence="7">
    <location>
        <position position="120"/>
    </location>
    <ligand>
        <name>Zn(2+)</name>
        <dbReference type="ChEBI" id="CHEBI:29105"/>
    </ligand>
</feature>
<dbReference type="SUPFAM" id="SSF53056">
    <property type="entry name" value="beta-carbonic anhydrase, cab"/>
    <property type="match status" value="1"/>
</dbReference>
<dbReference type="GO" id="GO:0004089">
    <property type="term" value="F:carbonate dehydratase activity"/>
    <property type="evidence" value="ECO:0007669"/>
    <property type="project" value="UniProtKB-EC"/>
</dbReference>
<reference evidence="8 9" key="1">
    <citation type="submission" date="2017-08" db="EMBL/GenBank/DDBJ databases">
        <title>Infants hospitalized years apart are colonized by the same room-sourced microbial strains.</title>
        <authorList>
            <person name="Brooks B."/>
            <person name="Olm M.R."/>
            <person name="Firek B.A."/>
            <person name="Baker R."/>
            <person name="Thomas B.C."/>
            <person name="Morowitz M.J."/>
            <person name="Banfield J.F."/>
        </authorList>
    </citation>
    <scope>NUCLEOTIDE SEQUENCE [LARGE SCALE GENOMIC DNA]</scope>
    <source>
        <strain evidence="8">S2_005_003_R2_43</strain>
    </source>
</reference>
<dbReference type="SMART" id="SM00947">
    <property type="entry name" value="Pro_CA"/>
    <property type="match status" value="1"/>
</dbReference>
<dbReference type="GO" id="GO:0008270">
    <property type="term" value="F:zinc ion binding"/>
    <property type="evidence" value="ECO:0007669"/>
    <property type="project" value="InterPro"/>
</dbReference>
<dbReference type="AlphaFoldDB" id="A0A2W5KK03"/>
<comment type="cofactor">
    <cofactor evidence="7">
        <name>Zn(2+)</name>
        <dbReference type="ChEBI" id="CHEBI:29105"/>
    </cofactor>
    <text evidence="7">Binds 1 zinc ion per subunit.</text>
</comment>
<evidence type="ECO:0000313" key="8">
    <source>
        <dbReference type="EMBL" id="PZQ16124.1"/>
    </source>
</evidence>
<dbReference type="EC" id="4.2.1.1" evidence="2"/>
<evidence type="ECO:0000256" key="5">
    <source>
        <dbReference type="ARBA" id="ARBA00023239"/>
    </source>
</evidence>
<evidence type="ECO:0000313" key="9">
    <source>
        <dbReference type="Proteomes" id="UP000249577"/>
    </source>
</evidence>
<dbReference type="Pfam" id="PF00484">
    <property type="entry name" value="Pro_CA"/>
    <property type="match status" value="1"/>
</dbReference>
<dbReference type="Gene3D" id="3.40.1050.10">
    <property type="entry name" value="Carbonic anhydrase"/>
    <property type="match status" value="1"/>
</dbReference>
<keyword evidence="3 7" id="KW-0479">Metal-binding</keyword>